<dbReference type="AlphaFoldDB" id="A0A8W8MCH2"/>
<dbReference type="PROSITE" id="PS50835">
    <property type="entry name" value="IG_LIKE"/>
    <property type="match status" value="1"/>
</dbReference>
<evidence type="ECO:0000313" key="2">
    <source>
        <dbReference type="EnsemblMetazoa" id="G32335.2:cds"/>
    </source>
</evidence>
<dbReference type="InterPro" id="IPR007110">
    <property type="entry name" value="Ig-like_dom"/>
</dbReference>
<organism evidence="2 3">
    <name type="scientific">Magallana gigas</name>
    <name type="common">Pacific oyster</name>
    <name type="synonym">Crassostrea gigas</name>
    <dbReference type="NCBI Taxonomy" id="29159"/>
    <lineage>
        <taxon>Eukaryota</taxon>
        <taxon>Metazoa</taxon>
        <taxon>Spiralia</taxon>
        <taxon>Lophotrochozoa</taxon>
        <taxon>Mollusca</taxon>
        <taxon>Bivalvia</taxon>
        <taxon>Autobranchia</taxon>
        <taxon>Pteriomorphia</taxon>
        <taxon>Ostreida</taxon>
        <taxon>Ostreoidea</taxon>
        <taxon>Ostreidae</taxon>
        <taxon>Magallana</taxon>
    </lineage>
</organism>
<accession>A0A8W8MCH2</accession>
<name>A0A8W8MCH2_MAGGI</name>
<evidence type="ECO:0000313" key="3">
    <source>
        <dbReference type="Proteomes" id="UP000005408"/>
    </source>
</evidence>
<keyword evidence="3" id="KW-1185">Reference proteome</keyword>
<dbReference type="InterPro" id="IPR036179">
    <property type="entry name" value="Ig-like_dom_sf"/>
</dbReference>
<reference evidence="2" key="1">
    <citation type="submission" date="2022-08" db="UniProtKB">
        <authorList>
            <consortium name="EnsemblMetazoa"/>
        </authorList>
    </citation>
    <scope>IDENTIFICATION</scope>
    <source>
        <strain evidence="2">05x7-T-G4-1.051#20</strain>
    </source>
</reference>
<feature type="domain" description="Ig-like" evidence="1">
    <location>
        <begin position="223"/>
        <end position="326"/>
    </location>
</feature>
<proteinExistence type="predicted"/>
<sequence>MQLTYRVVVRQRDPKFRCTNTSAAVNNKRHKITCEVYDVDGISCNNILWKRGDTGEDYMPGSYFNINIACTEVTDSKIKTTLEILQVTAEYFKTPFMISVIYNDTLSHTKEFQLIIPEARDPKFRCTNTSAAVNNKRHKITCEVYDIEGISCNNILWKRGDTGEDYMPGSYFNINIACTEVTISKIKTTLEILQVTAEYFKTPFSVIYNDTLSHTKEFQLIIPEARLVRSEYIVNVASRSTWVNPGDNNLAYCNIPGQGALDIIQNLKVKWFHNGQALTSLCEFLSSDLTKRYSCKVLGIQQNNISLELTVLNVQKADAGNLTCEVYEKIKVGDQWVRDEVVAIKSVPIHVREPCRVMQGRIVDMDDNMGPQFVADATEFRGNSQINVMCTAEVEGLPYSKMQRTFRVEVIKRDPKFRCTNTSAIVNNTQHNITCEVYDVEGISCNKILWKRGDTGEDYEPGSYNNIIVTCREVTDSKIETTLEILQVTAEYFRTSLSVIYNDPLFQTKEYLLIIPEASKISWSF</sequence>
<protein>
    <recommendedName>
        <fullName evidence="1">Ig-like domain-containing protein</fullName>
    </recommendedName>
</protein>
<dbReference type="EnsemblMetazoa" id="G32335.2">
    <property type="protein sequence ID" value="G32335.2:cds"/>
    <property type="gene ID" value="G32335"/>
</dbReference>
<dbReference type="InterPro" id="IPR013783">
    <property type="entry name" value="Ig-like_fold"/>
</dbReference>
<dbReference type="SUPFAM" id="SSF48726">
    <property type="entry name" value="Immunoglobulin"/>
    <property type="match status" value="1"/>
</dbReference>
<evidence type="ECO:0000259" key="1">
    <source>
        <dbReference type="PROSITE" id="PS50835"/>
    </source>
</evidence>
<dbReference type="Proteomes" id="UP000005408">
    <property type="component" value="Unassembled WGS sequence"/>
</dbReference>
<dbReference type="Gene3D" id="2.60.40.10">
    <property type="entry name" value="Immunoglobulins"/>
    <property type="match status" value="1"/>
</dbReference>